<dbReference type="InterPro" id="IPR013083">
    <property type="entry name" value="Znf_RING/FYVE/PHD"/>
</dbReference>
<dbReference type="PANTHER" id="PTHR45931">
    <property type="entry name" value="SI:CH211-59O9.10"/>
    <property type="match status" value="1"/>
</dbReference>
<dbReference type="OrthoDB" id="8062037at2759"/>
<keyword evidence="5 8" id="KW-0863">Zinc-finger</keyword>
<protein>
    <recommendedName>
        <fullName evidence="2">RING-type E3 ubiquitin transferase</fullName>
        <ecNumber evidence="2">2.3.2.27</ecNumber>
    </recommendedName>
</protein>
<dbReference type="PANTHER" id="PTHR45931:SF3">
    <property type="entry name" value="RING ZINC FINGER-CONTAINING PROTEIN"/>
    <property type="match status" value="1"/>
</dbReference>
<evidence type="ECO:0000256" key="2">
    <source>
        <dbReference type="ARBA" id="ARBA00012483"/>
    </source>
</evidence>
<dbReference type="Gene3D" id="3.30.40.10">
    <property type="entry name" value="Zinc/RING finger domain, C3HC4 (zinc finger)"/>
    <property type="match status" value="1"/>
</dbReference>
<dbReference type="Proteomes" id="UP000053342">
    <property type="component" value="Unassembled WGS sequence"/>
</dbReference>
<evidence type="ECO:0000256" key="5">
    <source>
        <dbReference type="ARBA" id="ARBA00022771"/>
    </source>
</evidence>
<keyword evidence="6" id="KW-0833">Ubl conjugation pathway</keyword>
<evidence type="ECO:0000256" key="4">
    <source>
        <dbReference type="ARBA" id="ARBA00022723"/>
    </source>
</evidence>
<name>A0A0D2AXE7_9EURO</name>
<evidence type="ECO:0000256" key="7">
    <source>
        <dbReference type="ARBA" id="ARBA00022833"/>
    </source>
</evidence>
<feature type="region of interest" description="Disordered" evidence="9">
    <location>
        <begin position="299"/>
        <end position="415"/>
    </location>
</feature>
<dbReference type="RefSeq" id="XP_016264677.1">
    <property type="nucleotide sequence ID" value="XM_016403672.1"/>
</dbReference>
<evidence type="ECO:0000256" key="3">
    <source>
        <dbReference type="ARBA" id="ARBA00022679"/>
    </source>
</evidence>
<dbReference type="EC" id="2.3.2.27" evidence="2"/>
<dbReference type="InterPro" id="IPR001841">
    <property type="entry name" value="Znf_RING"/>
</dbReference>
<dbReference type="SMART" id="SM00184">
    <property type="entry name" value="RING"/>
    <property type="match status" value="1"/>
</dbReference>
<keyword evidence="7" id="KW-0862">Zinc</keyword>
<evidence type="ECO:0000313" key="12">
    <source>
        <dbReference type="Proteomes" id="UP000053342"/>
    </source>
</evidence>
<dbReference type="GO" id="GO:0008270">
    <property type="term" value="F:zinc ion binding"/>
    <property type="evidence" value="ECO:0007669"/>
    <property type="project" value="UniProtKB-KW"/>
</dbReference>
<keyword evidence="12" id="KW-1185">Reference proteome</keyword>
<organism evidence="11 12">
    <name type="scientific">Exophiala oligosperma</name>
    <dbReference type="NCBI Taxonomy" id="215243"/>
    <lineage>
        <taxon>Eukaryota</taxon>
        <taxon>Fungi</taxon>
        <taxon>Dikarya</taxon>
        <taxon>Ascomycota</taxon>
        <taxon>Pezizomycotina</taxon>
        <taxon>Eurotiomycetes</taxon>
        <taxon>Chaetothyriomycetidae</taxon>
        <taxon>Chaetothyriales</taxon>
        <taxon>Herpotrichiellaceae</taxon>
        <taxon>Exophiala</taxon>
    </lineage>
</organism>
<dbReference type="AlphaFoldDB" id="A0A0D2AXE7"/>
<evidence type="ECO:0000256" key="9">
    <source>
        <dbReference type="SAM" id="MobiDB-lite"/>
    </source>
</evidence>
<comment type="catalytic activity">
    <reaction evidence="1">
        <text>S-ubiquitinyl-[E2 ubiquitin-conjugating enzyme]-L-cysteine + [acceptor protein]-L-lysine = [E2 ubiquitin-conjugating enzyme]-L-cysteine + N(6)-ubiquitinyl-[acceptor protein]-L-lysine.</text>
        <dbReference type="EC" id="2.3.2.27"/>
    </reaction>
</comment>
<accession>A0A0D2AXE7</accession>
<dbReference type="GO" id="GO:0016567">
    <property type="term" value="P:protein ubiquitination"/>
    <property type="evidence" value="ECO:0007669"/>
    <property type="project" value="UniProtKB-ARBA"/>
</dbReference>
<gene>
    <name evidence="11" type="ORF">PV06_02927</name>
</gene>
<dbReference type="InterPro" id="IPR051834">
    <property type="entry name" value="RING_finger_E3_ligase"/>
</dbReference>
<dbReference type="VEuPathDB" id="FungiDB:PV06_02927"/>
<dbReference type="FunFam" id="3.30.40.10:FF:000127">
    <property type="entry name" value="E3 ubiquitin-protein ligase RNF181"/>
    <property type="match status" value="1"/>
</dbReference>
<feature type="compositionally biased region" description="Basic residues" evidence="9">
    <location>
        <begin position="370"/>
        <end position="380"/>
    </location>
</feature>
<dbReference type="CDD" id="cd16454">
    <property type="entry name" value="RING-H2_PA-TM-RING"/>
    <property type="match status" value="1"/>
</dbReference>
<keyword evidence="3" id="KW-0808">Transferase</keyword>
<dbReference type="SMART" id="SM01197">
    <property type="entry name" value="FANCL_C"/>
    <property type="match status" value="1"/>
</dbReference>
<dbReference type="GeneID" id="27355001"/>
<reference evidence="11 12" key="1">
    <citation type="submission" date="2015-01" db="EMBL/GenBank/DDBJ databases">
        <title>The Genome Sequence of Exophiala oligosperma CBS72588.</title>
        <authorList>
            <consortium name="The Broad Institute Genomics Platform"/>
            <person name="Cuomo C."/>
            <person name="de Hoog S."/>
            <person name="Gorbushina A."/>
            <person name="Stielow B."/>
            <person name="Teixiera M."/>
            <person name="Abouelleil A."/>
            <person name="Chapman S.B."/>
            <person name="Priest M."/>
            <person name="Young S.K."/>
            <person name="Wortman J."/>
            <person name="Nusbaum C."/>
            <person name="Birren B."/>
        </authorList>
    </citation>
    <scope>NUCLEOTIDE SEQUENCE [LARGE SCALE GENOMIC DNA]</scope>
    <source>
        <strain evidence="11 12">CBS 72588</strain>
    </source>
</reference>
<feature type="domain" description="RING-type" evidence="10">
    <location>
        <begin position="257"/>
        <end position="298"/>
    </location>
</feature>
<evidence type="ECO:0000256" key="1">
    <source>
        <dbReference type="ARBA" id="ARBA00000900"/>
    </source>
</evidence>
<proteinExistence type="predicted"/>
<dbReference type="SUPFAM" id="SSF57850">
    <property type="entry name" value="RING/U-box"/>
    <property type="match status" value="1"/>
</dbReference>
<dbReference type="HOGENOM" id="CLU_021597_0_0_1"/>
<keyword evidence="4" id="KW-0479">Metal-binding</keyword>
<evidence type="ECO:0000313" key="11">
    <source>
        <dbReference type="EMBL" id="KIW44461.1"/>
    </source>
</evidence>
<evidence type="ECO:0000256" key="6">
    <source>
        <dbReference type="ARBA" id="ARBA00022786"/>
    </source>
</evidence>
<dbReference type="Pfam" id="PF13639">
    <property type="entry name" value="zf-RING_2"/>
    <property type="match status" value="1"/>
</dbReference>
<dbReference type="GO" id="GO:0005634">
    <property type="term" value="C:nucleus"/>
    <property type="evidence" value="ECO:0007669"/>
    <property type="project" value="TreeGrafter"/>
</dbReference>
<dbReference type="EMBL" id="KN847334">
    <property type="protein sequence ID" value="KIW44461.1"/>
    <property type="molecule type" value="Genomic_DNA"/>
</dbReference>
<dbReference type="GO" id="GO:0006511">
    <property type="term" value="P:ubiquitin-dependent protein catabolic process"/>
    <property type="evidence" value="ECO:0007669"/>
    <property type="project" value="TreeGrafter"/>
</dbReference>
<feature type="compositionally biased region" description="Basic and acidic residues" evidence="9">
    <location>
        <begin position="360"/>
        <end position="369"/>
    </location>
</feature>
<sequence length="415" mass="45572">MADSGRVMGERVFCYQCDNEWEREHGGLICPRCESEFTEILTPETEPDFGPDRIPSPPSLPNLRPLLDHNPWAENFDPDPHNNFTTFEFTSGNGGGRVSFSTRTFMTGGSLGMNNQAVPPMFGNLHPQGGLHMAGEPRNPHANNPTGNLQDMLAMLLQTMTAASDRIAMEATANQRGNPQAHNPPMGPFDFLEHLISPGQHGDIVFGEQAFDRVMEQLMEQDLGNGAPPPASEEAIRSLGKKKVDSEMLGAEGRAECSICMDNVELGDEVTTLPCNHWFHGDCVTAWLKEHDTCPHCRKPISSPDQGPQASSSRRRRTSRARSSISSPTGFGPEASRYNSVTMPEGRSEARPPRHTYHGRRSETNLERHASHRSTSRRHSTRNDGESGADGASSRNHHAGGGGVTGWIRDHLPFP</sequence>
<evidence type="ECO:0000259" key="10">
    <source>
        <dbReference type="PROSITE" id="PS50089"/>
    </source>
</evidence>
<dbReference type="GO" id="GO:0061630">
    <property type="term" value="F:ubiquitin protein ligase activity"/>
    <property type="evidence" value="ECO:0007669"/>
    <property type="project" value="UniProtKB-EC"/>
</dbReference>
<evidence type="ECO:0000256" key="8">
    <source>
        <dbReference type="PROSITE-ProRule" id="PRU00175"/>
    </source>
</evidence>
<dbReference type="STRING" id="215243.A0A0D2AXE7"/>
<dbReference type="PROSITE" id="PS50089">
    <property type="entry name" value="ZF_RING_2"/>
    <property type="match status" value="1"/>
</dbReference>